<proteinExistence type="predicted"/>
<comment type="caution">
    <text evidence="2">The sequence shown here is derived from an EMBL/GenBank/DDBJ whole genome shotgun (WGS) entry which is preliminary data.</text>
</comment>
<evidence type="ECO:0000313" key="3">
    <source>
        <dbReference type="Proteomes" id="UP001367676"/>
    </source>
</evidence>
<dbReference type="AlphaFoldDB" id="A0AAN9Y2K6"/>
<feature type="compositionally biased region" description="Polar residues" evidence="1">
    <location>
        <begin position="41"/>
        <end position="50"/>
    </location>
</feature>
<protein>
    <submittedName>
        <fullName evidence="2">Uncharacterized protein</fullName>
    </submittedName>
</protein>
<feature type="compositionally biased region" description="Low complexity" evidence="1">
    <location>
        <begin position="22"/>
        <end position="32"/>
    </location>
</feature>
<organism evidence="2 3">
    <name type="scientific">Parthenolecanium corni</name>
    <dbReference type="NCBI Taxonomy" id="536013"/>
    <lineage>
        <taxon>Eukaryota</taxon>
        <taxon>Metazoa</taxon>
        <taxon>Ecdysozoa</taxon>
        <taxon>Arthropoda</taxon>
        <taxon>Hexapoda</taxon>
        <taxon>Insecta</taxon>
        <taxon>Pterygota</taxon>
        <taxon>Neoptera</taxon>
        <taxon>Paraneoptera</taxon>
        <taxon>Hemiptera</taxon>
        <taxon>Sternorrhyncha</taxon>
        <taxon>Coccoidea</taxon>
        <taxon>Coccidae</taxon>
        <taxon>Parthenolecanium</taxon>
    </lineage>
</organism>
<evidence type="ECO:0000313" key="2">
    <source>
        <dbReference type="EMBL" id="KAK7585903.1"/>
    </source>
</evidence>
<evidence type="ECO:0000256" key="1">
    <source>
        <dbReference type="SAM" id="MobiDB-lite"/>
    </source>
</evidence>
<dbReference type="EMBL" id="JBBCAQ010000028">
    <property type="protein sequence ID" value="KAK7585903.1"/>
    <property type="molecule type" value="Genomic_DNA"/>
</dbReference>
<reference evidence="2 3" key="1">
    <citation type="submission" date="2024-03" db="EMBL/GenBank/DDBJ databases">
        <title>Adaptation during the transition from Ophiocordyceps entomopathogen to insect associate is accompanied by gene loss and intensified selection.</title>
        <authorList>
            <person name="Ward C.M."/>
            <person name="Onetto C.A."/>
            <person name="Borneman A.R."/>
        </authorList>
    </citation>
    <scope>NUCLEOTIDE SEQUENCE [LARGE SCALE GENOMIC DNA]</scope>
    <source>
        <strain evidence="2">AWRI1</strain>
        <tissue evidence="2">Single Adult Female</tissue>
    </source>
</reference>
<gene>
    <name evidence="2" type="ORF">V9T40_000082</name>
</gene>
<keyword evidence="3" id="KW-1185">Reference proteome</keyword>
<feature type="region of interest" description="Disordered" evidence="1">
    <location>
        <begin position="21"/>
        <end position="50"/>
    </location>
</feature>
<dbReference type="Proteomes" id="UP001367676">
    <property type="component" value="Unassembled WGS sequence"/>
</dbReference>
<accession>A0AAN9Y2K6</accession>
<name>A0AAN9Y2K6_9HEMI</name>
<sequence length="297" mass="33897">MKTKENVFEYLKYKIMVRSKSSDNGSNGLSSGRGHGSRVGQASTNGQNLDSQQHDCNAGNCFYSEVNVSSIVVPDAIASNPNAIVWMSDSGCPRHIMFATKTGSSMCKTKSTKVPDEDGVFEPIENLDSKLRTFLLQYVRSQYETNFLESLTGYSFARLKQCVYNLPEFKARKIDGRKQFPKSKREIHAKLSASYYKGEPSEVYSALLKRFPTLPHAGIKDLQKEPWRYVHAFFRVQNFLVDSRAKSFRLFPVARVERKHYVYDARALHELARRLEPANIPSWPKFVSVNEDNADKW</sequence>